<dbReference type="InterPro" id="IPR011527">
    <property type="entry name" value="ABC1_TM_dom"/>
</dbReference>
<feature type="transmembrane region" description="Helical" evidence="8">
    <location>
        <begin position="33"/>
        <end position="57"/>
    </location>
</feature>
<accession>A0AA35UR87</accession>
<keyword evidence="5 11" id="KW-0067">ATP-binding</keyword>
<dbReference type="RefSeq" id="WP_289841341.1">
    <property type="nucleotide sequence ID" value="NZ_CATKSH010000007.1"/>
</dbReference>
<keyword evidence="2" id="KW-0813">Transport</keyword>
<dbReference type="GO" id="GO:0005886">
    <property type="term" value="C:plasma membrane"/>
    <property type="evidence" value="ECO:0007669"/>
    <property type="project" value="UniProtKB-SubCell"/>
</dbReference>
<keyword evidence="7 8" id="KW-0472">Membrane</keyword>
<organism evidence="11 12">
    <name type="scientific">Brytella acorum</name>
    <dbReference type="NCBI Taxonomy" id="2959299"/>
    <lineage>
        <taxon>Bacteria</taxon>
        <taxon>Pseudomonadati</taxon>
        <taxon>Pseudomonadota</taxon>
        <taxon>Alphaproteobacteria</taxon>
        <taxon>Acetobacterales</taxon>
        <taxon>Acetobacteraceae</taxon>
        <taxon>Brytella</taxon>
    </lineage>
</organism>
<dbReference type="AlphaFoldDB" id="A0AA35UR87"/>
<evidence type="ECO:0000256" key="3">
    <source>
        <dbReference type="ARBA" id="ARBA00022692"/>
    </source>
</evidence>
<gene>
    <name evidence="11" type="ORF">LMG32879_001503</name>
</gene>
<dbReference type="PROSITE" id="PS00211">
    <property type="entry name" value="ABC_TRANSPORTER_1"/>
    <property type="match status" value="1"/>
</dbReference>
<dbReference type="InterPro" id="IPR017871">
    <property type="entry name" value="ABC_transporter-like_CS"/>
</dbReference>
<dbReference type="SMART" id="SM00382">
    <property type="entry name" value="AAA"/>
    <property type="match status" value="1"/>
</dbReference>
<dbReference type="PROSITE" id="PS50893">
    <property type="entry name" value="ABC_TRANSPORTER_2"/>
    <property type="match status" value="1"/>
</dbReference>
<feature type="domain" description="ABC transmembrane type-1" evidence="10">
    <location>
        <begin position="39"/>
        <end position="322"/>
    </location>
</feature>
<dbReference type="InterPro" id="IPR003439">
    <property type="entry name" value="ABC_transporter-like_ATP-bd"/>
</dbReference>
<evidence type="ECO:0000256" key="6">
    <source>
        <dbReference type="ARBA" id="ARBA00022989"/>
    </source>
</evidence>
<protein>
    <submittedName>
        <fullName evidence="11">ATP-binding cassette domain-containing protein</fullName>
    </submittedName>
</protein>
<evidence type="ECO:0000256" key="1">
    <source>
        <dbReference type="ARBA" id="ARBA00004651"/>
    </source>
</evidence>
<dbReference type="Gene3D" id="3.40.50.300">
    <property type="entry name" value="P-loop containing nucleotide triphosphate hydrolases"/>
    <property type="match status" value="1"/>
</dbReference>
<evidence type="ECO:0000256" key="4">
    <source>
        <dbReference type="ARBA" id="ARBA00022741"/>
    </source>
</evidence>
<evidence type="ECO:0000256" key="7">
    <source>
        <dbReference type="ARBA" id="ARBA00023136"/>
    </source>
</evidence>
<keyword evidence="4" id="KW-0547">Nucleotide-binding</keyword>
<evidence type="ECO:0000313" key="12">
    <source>
        <dbReference type="Proteomes" id="UP001176960"/>
    </source>
</evidence>
<dbReference type="InterPro" id="IPR003593">
    <property type="entry name" value="AAA+_ATPase"/>
</dbReference>
<evidence type="ECO:0000313" key="11">
    <source>
        <dbReference type="EMBL" id="CAI9120665.1"/>
    </source>
</evidence>
<feature type="domain" description="ABC transporter" evidence="9">
    <location>
        <begin position="361"/>
        <end position="595"/>
    </location>
</feature>
<dbReference type="SUPFAM" id="SSF90123">
    <property type="entry name" value="ABC transporter transmembrane region"/>
    <property type="match status" value="1"/>
</dbReference>
<evidence type="ECO:0000259" key="9">
    <source>
        <dbReference type="PROSITE" id="PS50893"/>
    </source>
</evidence>
<evidence type="ECO:0000256" key="2">
    <source>
        <dbReference type="ARBA" id="ARBA00022448"/>
    </source>
</evidence>
<comment type="subcellular location">
    <subcellularLocation>
        <location evidence="1">Cell membrane</location>
        <topology evidence="1">Multi-pass membrane protein</topology>
    </subcellularLocation>
</comment>
<dbReference type="GO" id="GO:0016887">
    <property type="term" value="F:ATP hydrolysis activity"/>
    <property type="evidence" value="ECO:0007669"/>
    <property type="project" value="InterPro"/>
</dbReference>
<dbReference type="EMBL" id="CATKSH010000007">
    <property type="protein sequence ID" value="CAI9120665.1"/>
    <property type="molecule type" value="Genomic_DNA"/>
</dbReference>
<proteinExistence type="predicted"/>
<dbReference type="GO" id="GO:0140359">
    <property type="term" value="F:ABC-type transporter activity"/>
    <property type="evidence" value="ECO:0007669"/>
    <property type="project" value="InterPro"/>
</dbReference>
<evidence type="ECO:0000256" key="8">
    <source>
        <dbReference type="SAM" id="Phobius"/>
    </source>
</evidence>
<dbReference type="SUPFAM" id="SSF52540">
    <property type="entry name" value="P-loop containing nucleoside triphosphate hydrolases"/>
    <property type="match status" value="1"/>
</dbReference>
<dbReference type="PROSITE" id="PS50929">
    <property type="entry name" value="ABC_TM1F"/>
    <property type="match status" value="1"/>
</dbReference>
<feature type="transmembrane region" description="Helical" evidence="8">
    <location>
        <begin position="256"/>
        <end position="282"/>
    </location>
</feature>
<evidence type="ECO:0000259" key="10">
    <source>
        <dbReference type="PROSITE" id="PS50929"/>
    </source>
</evidence>
<feature type="transmembrane region" description="Helical" evidence="8">
    <location>
        <begin position="69"/>
        <end position="88"/>
    </location>
</feature>
<evidence type="ECO:0000256" key="5">
    <source>
        <dbReference type="ARBA" id="ARBA00022840"/>
    </source>
</evidence>
<dbReference type="PANTHER" id="PTHR24221:SF654">
    <property type="entry name" value="ATP-BINDING CASSETTE SUB-FAMILY B MEMBER 6"/>
    <property type="match status" value="1"/>
</dbReference>
<dbReference type="FunFam" id="3.40.50.300:FF:000287">
    <property type="entry name" value="Multidrug ABC transporter ATP-binding protein"/>
    <property type="match status" value="1"/>
</dbReference>
<keyword evidence="6 8" id="KW-1133">Transmembrane helix</keyword>
<dbReference type="Proteomes" id="UP001176960">
    <property type="component" value="Unassembled WGS sequence"/>
</dbReference>
<dbReference type="Pfam" id="PF00664">
    <property type="entry name" value="ABC_membrane"/>
    <property type="match status" value="1"/>
</dbReference>
<comment type="caution">
    <text evidence="11">The sequence shown here is derived from an EMBL/GenBank/DDBJ whole genome shotgun (WGS) entry which is preliminary data.</text>
</comment>
<feature type="transmembrane region" description="Helical" evidence="8">
    <location>
        <begin position="179"/>
        <end position="198"/>
    </location>
</feature>
<dbReference type="PANTHER" id="PTHR24221">
    <property type="entry name" value="ATP-BINDING CASSETTE SUB-FAMILY B"/>
    <property type="match status" value="1"/>
</dbReference>
<dbReference type="Gene3D" id="1.20.1560.10">
    <property type="entry name" value="ABC transporter type 1, transmembrane domain"/>
    <property type="match status" value="1"/>
</dbReference>
<keyword evidence="3 8" id="KW-0812">Transmembrane</keyword>
<name>A0AA35UR87_9PROT</name>
<reference evidence="11" key="1">
    <citation type="submission" date="2023-03" db="EMBL/GenBank/DDBJ databases">
        <authorList>
            <person name="Cleenwerck I."/>
        </authorList>
    </citation>
    <scope>NUCLEOTIDE SEQUENCE</scope>
    <source>
        <strain evidence="11">LMG 32879</strain>
    </source>
</reference>
<dbReference type="GO" id="GO:0005524">
    <property type="term" value="F:ATP binding"/>
    <property type="evidence" value="ECO:0007669"/>
    <property type="project" value="UniProtKB-KW"/>
</dbReference>
<feature type="transmembrane region" description="Helical" evidence="8">
    <location>
        <begin position="149"/>
        <end position="173"/>
    </location>
</feature>
<dbReference type="CDD" id="cd18582">
    <property type="entry name" value="ABC_6TM_ATM1_ABCB7"/>
    <property type="match status" value="1"/>
</dbReference>
<dbReference type="Pfam" id="PF00005">
    <property type="entry name" value="ABC_tran"/>
    <property type="match status" value="1"/>
</dbReference>
<dbReference type="InterPro" id="IPR039421">
    <property type="entry name" value="Type_1_exporter"/>
</dbReference>
<dbReference type="InterPro" id="IPR027417">
    <property type="entry name" value="P-loop_NTPase"/>
</dbReference>
<sequence>MKDKTEKIVPAPLGLLQAWRRLRRADGSRMGMFRLLVGVTVVLLIVESLAQLALPYVLGRMVARLSPPVQIMTVPLWLVASYGGLMLLRSLASNLEEVAYQPLSQRLQKLVAQEGLRHVHGLSLRFHLERQTGALTRVLDRGSDAVDTLLRLTIFNIGPAIMNVTLTLGVVGGAFGLEYALLIGFGLAAYVLMARWFVRKRVVARRARNDASSASQHRLIDSLLNFEAVRHFGNQSHEYVRFGEARRALEKANLRVTHVTAASSITQNVMIALVTSAIFYLAMRDVLAHRIGVPQFVMIGTYLRSLYMAVVSLNQVYSGWRNARVDLEKWLELLAQDSEIAVPEAPVPVPTTFAEGGAASLVFDDVSFGYNAQRRILDHVSFAAAPGQRIGIVGPTGSGKSTIGKLLFRSYDPDSGAILFDGWPLPELDPQDLRAAIGIVPQDTLLFNDTIAYNIAYGSIGASQSAIEEAARAAELHDFIHALPDGYETQVGERGLRLSGGEKQRLAIARVILKNPRILLLDEATSALDTRTERRIQSALDALSRARTTITIAHRLSTVVECDEILLIEKGRVAERGTHTELMRLGGDYAAMWRAQSRELLHSAC</sequence>
<dbReference type="InterPro" id="IPR036640">
    <property type="entry name" value="ABC1_TM_sf"/>
</dbReference>
<keyword evidence="12" id="KW-1185">Reference proteome</keyword>